<name>A0A8J2T108_9STRA</name>
<reference evidence="2" key="1">
    <citation type="submission" date="2021-11" db="EMBL/GenBank/DDBJ databases">
        <authorList>
            <consortium name="Genoscope - CEA"/>
            <person name="William W."/>
        </authorList>
    </citation>
    <scope>NUCLEOTIDE SEQUENCE</scope>
</reference>
<keyword evidence="1" id="KW-1133">Transmembrane helix</keyword>
<comment type="caution">
    <text evidence="2">The sequence shown here is derived from an EMBL/GenBank/DDBJ whole genome shotgun (WGS) entry which is preliminary data.</text>
</comment>
<dbReference type="Proteomes" id="UP000789595">
    <property type="component" value="Unassembled WGS sequence"/>
</dbReference>
<keyword evidence="1" id="KW-0812">Transmembrane</keyword>
<accession>A0A8J2T108</accession>
<feature type="transmembrane region" description="Helical" evidence="1">
    <location>
        <begin position="59"/>
        <end position="80"/>
    </location>
</feature>
<keyword evidence="1" id="KW-0472">Membrane</keyword>
<sequence>MAEVMPPVVQAQVVESQKIYPGQPGQVAVPVRGNAAARRQYMANRRGGDGSGRLRQVHYLIAFGIAVPIIVLIVLLAVLLPREESGGKSDDDSGQSRHDAPGYCTASATQCLPLWTDNTINGCSSHQEYCTNCDDSFHWCCTTNNCEGENEGWCRCNAGAPTKQPASGECLTVDRTCMASWTDATFPGCAATQNACSADASGNACDHTASEPSTIPWCCLDAECEGEGSGWCYCKP</sequence>
<organism evidence="2 3">
    <name type="scientific">Pelagomonas calceolata</name>
    <dbReference type="NCBI Taxonomy" id="35677"/>
    <lineage>
        <taxon>Eukaryota</taxon>
        <taxon>Sar</taxon>
        <taxon>Stramenopiles</taxon>
        <taxon>Ochrophyta</taxon>
        <taxon>Pelagophyceae</taxon>
        <taxon>Pelagomonadales</taxon>
        <taxon>Pelagomonadaceae</taxon>
        <taxon>Pelagomonas</taxon>
    </lineage>
</organism>
<gene>
    <name evidence="2" type="ORF">PECAL_5P26950</name>
</gene>
<dbReference type="AlphaFoldDB" id="A0A8J2T108"/>
<evidence type="ECO:0000256" key="1">
    <source>
        <dbReference type="SAM" id="Phobius"/>
    </source>
</evidence>
<dbReference type="EMBL" id="CAKKNE010000005">
    <property type="protein sequence ID" value="CAH0378176.1"/>
    <property type="molecule type" value="Genomic_DNA"/>
</dbReference>
<evidence type="ECO:0000313" key="3">
    <source>
        <dbReference type="Proteomes" id="UP000789595"/>
    </source>
</evidence>
<evidence type="ECO:0000313" key="2">
    <source>
        <dbReference type="EMBL" id="CAH0378176.1"/>
    </source>
</evidence>
<protein>
    <submittedName>
        <fullName evidence="2">Uncharacterized protein</fullName>
    </submittedName>
</protein>
<proteinExistence type="predicted"/>
<keyword evidence="3" id="KW-1185">Reference proteome</keyword>